<protein>
    <submittedName>
        <fullName evidence="11">Acetylornithine deacetylase (ArgE)</fullName>
    </submittedName>
</protein>
<keyword evidence="13" id="KW-1185">Reference proteome</keyword>
<dbReference type="InterPro" id="IPR001261">
    <property type="entry name" value="ArgE/DapE_CS"/>
</dbReference>
<dbReference type="PANTHER" id="PTHR43808">
    <property type="entry name" value="ACETYLORNITHINE DEACETYLASE"/>
    <property type="match status" value="1"/>
</dbReference>
<keyword evidence="8" id="KW-0862">Zinc</keyword>
<dbReference type="GO" id="GO:0046872">
    <property type="term" value="F:metal ion binding"/>
    <property type="evidence" value="ECO:0007669"/>
    <property type="project" value="UniProtKB-KW"/>
</dbReference>
<keyword evidence="3" id="KW-0963">Cytoplasm</keyword>
<evidence type="ECO:0000259" key="10">
    <source>
        <dbReference type="Pfam" id="PF07687"/>
    </source>
</evidence>
<accession>A0A1A9MZG2</accession>
<evidence type="ECO:0000256" key="5">
    <source>
        <dbReference type="ARBA" id="ARBA00022605"/>
    </source>
</evidence>
<keyword evidence="7" id="KW-0378">Hydrolase</keyword>
<dbReference type="AlphaFoldDB" id="A0A1A9MZG2"/>
<keyword evidence="6" id="KW-0479">Metal-binding</keyword>
<dbReference type="PANTHER" id="PTHR43808:SF31">
    <property type="entry name" value="N-ACETYL-L-CITRULLINE DEACETYLASE"/>
    <property type="match status" value="1"/>
</dbReference>
<dbReference type="SUPFAM" id="SSF55031">
    <property type="entry name" value="Bacterial exopeptidase dimerisation domain"/>
    <property type="match status" value="1"/>
</dbReference>
<dbReference type="Proteomes" id="UP000078116">
    <property type="component" value="Unassembled WGS sequence"/>
</dbReference>
<evidence type="ECO:0000256" key="2">
    <source>
        <dbReference type="ARBA" id="ARBA00005691"/>
    </source>
</evidence>
<evidence type="ECO:0000313" key="12">
    <source>
        <dbReference type="EMBL" id="OAJ59007.1"/>
    </source>
</evidence>
<comment type="cofactor">
    <cofactor evidence="1">
        <name>Zn(2+)</name>
        <dbReference type="ChEBI" id="CHEBI:29105"/>
    </cofactor>
</comment>
<dbReference type="GO" id="GO:0006526">
    <property type="term" value="P:L-arginine biosynthetic process"/>
    <property type="evidence" value="ECO:0007669"/>
    <property type="project" value="UniProtKB-KW"/>
</dbReference>
<dbReference type="Pfam" id="PF07687">
    <property type="entry name" value="M20_dimer"/>
    <property type="match status" value="1"/>
</dbReference>
<dbReference type="RefSeq" id="WP_064267898.1">
    <property type="nucleotide sequence ID" value="NZ_LXJZ01000161.1"/>
</dbReference>
<keyword evidence="5" id="KW-0028">Amino-acid biosynthesis</keyword>
<dbReference type="OrthoDB" id="3665926at2"/>
<evidence type="ECO:0000256" key="6">
    <source>
        <dbReference type="ARBA" id="ARBA00022723"/>
    </source>
</evidence>
<dbReference type="Pfam" id="PF01546">
    <property type="entry name" value="Peptidase_M20"/>
    <property type="match status" value="1"/>
</dbReference>
<dbReference type="Gene3D" id="3.30.70.360">
    <property type="match status" value="1"/>
</dbReference>
<keyword evidence="4" id="KW-0055">Arginine biosynthesis</keyword>
<dbReference type="CDD" id="cd03894">
    <property type="entry name" value="M20_ArgE"/>
    <property type="match status" value="1"/>
</dbReference>
<evidence type="ECO:0000256" key="3">
    <source>
        <dbReference type="ARBA" id="ARBA00022490"/>
    </source>
</evidence>
<sequence length="387" mass="41993">MSKAASRELLERLIGLATVSRDSNLALIDFIRQYLAGLGVESELFYNPERTKANLFATIGPRERGGIVLSGHTDVVPVDGQDWTVEPFSLTEREGRLYGRGTADMKGFIASVLAAVPIFLERTLELPVHLAFSYDEEVGCLGVRPMLAELAKRPHKPRLCLIGEPTEMKPVLGHKGKLAMRCHVHGAACHSAYAPYGVNAIQYAARLIGRLEEIGAQLAQPEHHDERFDPPFSTVQTGVIKGGRALNIVPAECEFDFEVRALPGFDAHEVADKLRNYAESELLLSMRAVQPDTGIHLQPLSAYPGLATPPDSEAASLLALLSGSTEFGTVAFGTEGGLFNEAGIPTVVCGPGSMDQGHKPDEFITLDQLNRCDAMLGRLAETLWSPR</sequence>
<feature type="domain" description="Peptidase M20 dimerisation" evidence="10">
    <location>
        <begin position="173"/>
        <end position="282"/>
    </location>
</feature>
<dbReference type="NCBIfam" id="NF005710">
    <property type="entry name" value="PRK07522.1"/>
    <property type="match status" value="1"/>
</dbReference>
<dbReference type="STRING" id="1462993.A6V36_28530"/>
<evidence type="ECO:0000313" key="11">
    <source>
        <dbReference type="EMBL" id="OAJ53456.1"/>
    </source>
</evidence>
<gene>
    <name evidence="12" type="ORF">A6V36_28530</name>
    <name evidence="11" type="ORF">A6V37_08675</name>
</gene>
<dbReference type="EMBL" id="LXKA01000360">
    <property type="protein sequence ID" value="OAJ53456.1"/>
    <property type="molecule type" value="Genomic_DNA"/>
</dbReference>
<dbReference type="InterPro" id="IPR011650">
    <property type="entry name" value="Peptidase_M20_dimer"/>
</dbReference>
<dbReference type="PROSITE" id="PS00759">
    <property type="entry name" value="ARGE_DAPE_CPG2_2"/>
    <property type="match status" value="1"/>
</dbReference>
<dbReference type="InterPro" id="IPR036264">
    <property type="entry name" value="Bact_exopeptidase_dim_dom"/>
</dbReference>
<comment type="similarity">
    <text evidence="2">Belongs to the peptidase M20A family. ArgE subfamily.</text>
</comment>
<reference evidence="13 14" key="1">
    <citation type="submission" date="2016-04" db="EMBL/GenBank/DDBJ databases">
        <title>Reclassification of Paraburkholderia panaciterrae (Farh et al. 2015) Dobritsa &amp; Samadpour 2016 as a later homotypic synonym of Paraburkholderia ginsengiterrae (Farh et al. 2015) Dobritsa &amp; Samadpour 2016.</title>
        <authorList>
            <person name="Dobritsa A.P."/>
            <person name="Kutumbaka K."/>
            <person name="Samadpour M."/>
        </authorList>
    </citation>
    <scope>NUCLEOTIDE SEQUENCE [LARGE SCALE GENOMIC DNA]</scope>
    <source>
        <strain evidence="11 14">DCY85</strain>
        <strain evidence="12 13">DCY85-1</strain>
    </source>
</reference>
<evidence type="ECO:0000256" key="7">
    <source>
        <dbReference type="ARBA" id="ARBA00022801"/>
    </source>
</evidence>
<dbReference type="Proteomes" id="UP000077961">
    <property type="component" value="Unassembled WGS sequence"/>
</dbReference>
<evidence type="ECO:0000313" key="14">
    <source>
        <dbReference type="Proteomes" id="UP000078116"/>
    </source>
</evidence>
<dbReference type="Gene3D" id="3.40.630.10">
    <property type="entry name" value="Zn peptidases"/>
    <property type="match status" value="1"/>
</dbReference>
<name>A0A1A9MZG2_9BURK</name>
<evidence type="ECO:0000256" key="9">
    <source>
        <dbReference type="ARBA" id="ARBA00023285"/>
    </source>
</evidence>
<keyword evidence="9" id="KW-0170">Cobalt</keyword>
<dbReference type="SUPFAM" id="SSF53187">
    <property type="entry name" value="Zn-dependent exopeptidases"/>
    <property type="match status" value="1"/>
</dbReference>
<dbReference type="GO" id="GO:0008777">
    <property type="term" value="F:acetylornithine deacetylase activity"/>
    <property type="evidence" value="ECO:0007669"/>
    <property type="project" value="TreeGrafter"/>
</dbReference>
<evidence type="ECO:0000256" key="4">
    <source>
        <dbReference type="ARBA" id="ARBA00022571"/>
    </source>
</evidence>
<comment type="caution">
    <text evidence="11">The sequence shown here is derived from an EMBL/GenBank/DDBJ whole genome shotgun (WGS) entry which is preliminary data.</text>
</comment>
<dbReference type="InterPro" id="IPR002933">
    <property type="entry name" value="Peptidase_M20"/>
</dbReference>
<evidence type="ECO:0000256" key="1">
    <source>
        <dbReference type="ARBA" id="ARBA00001947"/>
    </source>
</evidence>
<evidence type="ECO:0000313" key="13">
    <source>
        <dbReference type="Proteomes" id="UP000077961"/>
    </source>
</evidence>
<organism evidence="11 14">
    <name type="scientific">Paraburkholderia ginsengiterrae</name>
    <dbReference type="NCBI Taxonomy" id="1462993"/>
    <lineage>
        <taxon>Bacteria</taxon>
        <taxon>Pseudomonadati</taxon>
        <taxon>Pseudomonadota</taxon>
        <taxon>Betaproteobacteria</taxon>
        <taxon>Burkholderiales</taxon>
        <taxon>Burkholderiaceae</taxon>
        <taxon>Paraburkholderia</taxon>
    </lineage>
</organism>
<proteinExistence type="inferred from homology"/>
<dbReference type="NCBIfam" id="TIGR01892">
    <property type="entry name" value="AcOrn-deacetyl"/>
    <property type="match status" value="1"/>
</dbReference>
<dbReference type="EMBL" id="LXJZ01000161">
    <property type="protein sequence ID" value="OAJ59007.1"/>
    <property type="molecule type" value="Genomic_DNA"/>
</dbReference>
<dbReference type="InterPro" id="IPR050072">
    <property type="entry name" value="Peptidase_M20A"/>
</dbReference>
<dbReference type="InterPro" id="IPR010169">
    <property type="entry name" value="AcOrn-deacetyl"/>
</dbReference>
<evidence type="ECO:0000256" key="8">
    <source>
        <dbReference type="ARBA" id="ARBA00022833"/>
    </source>
</evidence>